<dbReference type="AlphaFoldDB" id="M7SNM3"/>
<dbReference type="OMA" id="MNDQSAC"/>
<gene>
    <name evidence="1" type="ORF">UCREL1_7220</name>
</gene>
<name>M7SNM3_EUTLA</name>
<protein>
    <submittedName>
        <fullName evidence="1">Putative prefoldin subunit protein</fullName>
    </submittedName>
</protein>
<organism evidence="1 2">
    <name type="scientific">Eutypa lata (strain UCR-EL1)</name>
    <name type="common">Grapevine dieback disease fungus</name>
    <name type="synonym">Eutypa armeniacae</name>
    <dbReference type="NCBI Taxonomy" id="1287681"/>
    <lineage>
        <taxon>Eukaryota</taxon>
        <taxon>Fungi</taxon>
        <taxon>Dikarya</taxon>
        <taxon>Ascomycota</taxon>
        <taxon>Pezizomycotina</taxon>
        <taxon>Sordariomycetes</taxon>
        <taxon>Xylariomycetidae</taxon>
        <taxon>Xylariales</taxon>
        <taxon>Diatrypaceae</taxon>
        <taxon>Eutypa</taxon>
    </lineage>
</organism>
<sequence length="423" mass="42336">MGLNFNPRWRRQDSAKSFQNITAASTPNLVIVTTSGVASGAATESTADGAATAPASNGTQTTATAIASSVGSSTSIPTFDFHPSSTVPVVGSSAAGGNQSATQTAIASSISNSSATSAVDGSTIPTFDFFPSSTVSLDSSTDAAATTAVPATKPATGEAGSAKPTFTFSSVVKSSVVAQPSTATGKPDNQVPTVITSLPPTSTTAAPEVLKSNLAQARQYNDLFSKMNDQSACSVGQVACISGNVGKCTNAGVFDIIPCVDGLACYALPMNTTTGVQVGCYDNASAKQILSGGSAAVPTTSSAAGSQVTVTEQPIETVTSQVTVTPGAPTETSVVAPTSAIAEPPTASVVTHTVDHTIGYTTTVSVTYTPTSSVVEVPTQDPTTLVTVTQSAPSSSITEEPTGETPSLVVIPITRTRHHGDDN</sequence>
<dbReference type="EMBL" id="KB706789">
    <property type="protein sequence ID" value="EMR65802.1"/>
    <property type="molecule type" value="Genomic_DNA"/>
</dbReference>
<reference evidence="2" key="1">
    <citation type="journal article" date="2013" name="Genome Announc.">
        <title>Draft genome sequence of the grapevine dieback fungus Eutypa lata UCR-EL1.</title>
        <authorList>
            <person name="Blanco-Ulate B."/>
            <person name="Rolshausen P.E."/>
            <person name="Cantu D."/>
        </authorList>
    </citation>
    <scope>NUCLEOTIDE SEQUENCE [LARGE SCALE GENOMIC DNA]</scope>
    <source>
        <strain evidence="2">UCR-EL1</strain>
    </source>
</reference>
<evidence type="ECO:0000313" key="2">
    <source>
        <dbReference type="Proteomes" id="UP000012174"/>
    </source>
</evidence>
<dbReference type="STRING" id="1287681.M7SNM3"/>
<evidence type="ECO:0000313" key="1">
    <source>
        <dbReference type="EMBL" id="EMR65802.1"/>
    </source>
</evidence>
<dbReference type="KEGG" id="ela:UCREL1_7220"/>
<accession>M7SNM3</accession>
<dbReference type="HOGENOM" id="CLU_648951_0_0_1"/>
<keyword evidence="2" id="KW-1185">Reference proteome</keyword>
<dbReference type="OrthoDB" id="2362516at2759"/>
<dbReference type="eggNOG" id="ENOG502SGXN">
    <property type="taxonomic scope" value="Eukaryota"/>
</dbReference>
<dbReference type="Proteomes" id="UP000012174">
    <property type="component" value="Unassembled WGS sequence"/>
</dbReference>
<proteinExistence type="predicted"/>